<dbReference type="Proteomes" id="UP000325081">
    <property type="component" value="Unassembled WGS sequence"/>
</dbReference>
<sequence>MENNQSIYVGAKRAEHTMIIPMRAAISNSVAVRDPIRRFEYRRGLDRTADIRQEVSSRLARVRSLHYESYCDVYNSYAARQSWSSLHREANKVEVNGVPIVSIVLAMDYEHVTAASEPIKQIQANMDIQETPATQKRKRWTRKTQGVAGGKNTGNLTSIPEKTETQTRRRKRNQLKGIYSIPIAFDFFSKNMMASRDKLKGVVSQEKVFYTKDWTKEVDRMLRKLRKHYQVFKWINTLSGVVYNANGHTVDTSAQTWDYIVREEKLEMAYMKEGELLFFELQALFEEAPEDLGEMMALKLLRLNQILTAERMTMAVTLTCLLKMSQAIPIIRFGTNWLGTTPNPRVHPLCKTTITLQANCQALKRFYENVTIIGLVTSGIPKAMMEMTF</sequence>
<accession>A0A5A7QW73</accession>
<reference evidence="3" key="1">
    <citation type="journal article" date="2019" name="Curr. Biol.">
        <title>Genome Sequence of Striga asiatica Provides Insight into the Evolution of Plant Parasitism.</title>
        <authorList>
            <person name="Yoshida S."/>
            <person name="Kim S."/>
            <person name="Wafula E.K."/>
            <person name="Tanskanen J."/>
            <person name="Kim Y.M."/>
            <person name="Honaas L."/>
            <person name="Yang Z."/>
            <person name="Spallek T."/>
            <person name="Conn C.E."/>
            <person name="Ichihashi Y."/>
            <person name="Cheong K."/>
            <person name="Cui S."/>
            <person name="Der J.P."/>
            <person name="Gundlach H."/>
            <person name="Jiao Y."/>
            <person name="Hori C."/>
            <person name="Ishida J.K."/>
            <person name="Kasahara H."/>
            <person name="Kiba T."/>
            <person name="Kim M.S."/>
            <person name="Koo N."/>
            <person name="Laohavisit A."/>
            <person name="Lee Y.H."/>
            <person name="Lumba S."/>
            <person name="McCourt P."/>
            <person name="Mortimer J.C."/>
            <person name="Mutuku J.M."/>
            <person name="Nomura T."/>
            <person name="Sasaki-Sekimoto Y."/>
            <person name="Seto Y."/>
            <person name="Wang Y."/>
            <person name="Wakatake T."/>
            <person name="Sakakibara H."/>
            <person name="Demura T."/>
            <person name="Yamaguchi S."/>
            <person name="Yoneyama K."/>
            <person name="Manabe R.I."/>
            <person name="Nelson D.C."/>
            <person name="Schulman A.H."/>
            <person name="Timko M.P."/>
            <person name="dePamphilis C.W."/>
            <person name="Choi D."/>
            <person name="Shirasu K."/>
        </authorList>
    </citation>
    <scope>NUCLEOTIDE SEQUENCE [LARGE SCALE GENOMIC DNA]</scope>
    <source>
        <strain evidence="3">cv. UVA1</strain>
    </source>
</reference>
<feature type="region of interest" description="Disordered" evidence="1">
    <location>
        <begin position="132"/>
        <end position="170"/>
    </location>
</feature>
<protein>
    <submittedName>
        <fullName evidence="2">Ethylene response sensor 1</fullName>
    </submittedName>
</protein>
<evidence type="ECO:0000256" key="1">
    <source>
        <dbReference type="SAM" id="MobiDB-lite"/>
    </source>
</evidence>
<comment type="caution">
    <text evidence="2">The sequence shown here is derived from an EMBL/GenBank/DDBJ whole genome shotgun (WGS) entry which is preliminary data.</text>
</comment>
<proteinExistence type="predicted"/>
<dbReference type="OrthoDB" id="1937145at2759"/>
<evidence type="ECO:0000313" key="2">
    <source>
        <dbReference type="EMBL" id="GER49480.1"/>
    </source>
</evidence>
<dbReference type="EMBL" id="BKCP01008626">
    <property type="protein sequence ID" value="GER49480.1"/>
    <property type="molecule type" value="Genomic_DNA"/>
</dbReference>
<name>A0A5A7QW73_STRAF</name>
<evidence type="ECO:0000313" key="3">
    <source>
        <dbReference type="Proteomes" id="UP000325081"/>
    </source>
</evidence>
<organism evidence="2 3">
    <name type="scientific">Striga asiatica</name>
    <name type="common">Asiatic witchweed</name>
    <name type="synonym">Buchnera asiatica</name>
    <dbReference type="NCBI Taxonomy" id="4170"/>
    <lineage>
        <taxon>Eukaryota</taxon>
        <taxon>Viridiplantae</taxon>
        <taxon>Streptophyta</taxon>
        <taxon>Embryophyta</taxon>
        <taxon>Tracheophyta</taxon>
        <taxon>Spermatophyta</taxon>
        <taxon>Magnoliopsida</taxon>
        <taxon>eudicotyledons</taxon>
        <taxon>Gunneridae</taxon>
        <taxon>Pentapetalae</taxon>
        <taxon>asterids</taxon>
        <taxon>lamiids</taxon>
        <taxon>Lamiales</taxon>
        <taxon>Orobanchaceae</taxon>
        <taxon>Buchnereae</taxon>
        <taxon>Striga</taxon>
    </lineage>
</organism>
<keyword evidence="3" id="KW-1185">Reference proteome</keyword>
<gene>
    <name evidence="2" type="ORF">STAS_26734</name>
</gene>
<dbReference type="AlphaFoldDB" id="A0A5A7QW73"/>